<accession>A0A6B4TKT6</accession>
<comment type="caution">
    <text evidence="1">The sequence shown here is derived from an EMBL/GenBank/DDBJ whole genome shotgun (WGS) entry which is preliminary data.</text>
</comment>
<name>A0A6B4TKT6_CLOBO</name>
<proteinExistence type="predicted"/>
<evidence type="ECO:0000313" key="1">
    <source>
        <dbReference type="EMBL" id="NFF02696.1"/>
    </source>
</evidence>
<sequence>MPLHKIPLCSFKYVGDNTLSSGIFIYDTRESIAKNNNITKLYYKKNIIEIEKGSIPNLLYKGNTKIEKLYNKLLYKENNSIYKIYNYNLSVENRKITKGLPKNLSKNDVKFIKNKNYNLEKIRINEFARNKVVHLDIYKNLGFTREQLKQVERINIIELNNSNNIFNLENHKKYKDINIGYNIKSLARNFFKGLDINHSVNLQIYNKPTEIIKGKIIIVDKLKIRRLHIIKNNININPDIIININIKDNITNVSRKDKKRVDISTNVYLYRKREKPTYLNNYTKLAYKTNDFKLNKYNCVNLSRSHNRDIIRYIYRKLFYINTLNTIYKTNNILGLNKNDFHKIGKHRIVALEKNIITNIVRNSLFFIEKNITTNIVRTNLFFIENNKFKNIYKGESLGLDKGKIKISKRIHMNLIKKFRINIFKRFFSFRDLKIIKRWWVLEATDFRDQKILPIKDYNYSNKPLLVNSRIKPYGHLIEQNKHPISYAPYMDFQGIDLDYGKEEMPLSIEIMIDMVNIVGMIVQHSASQFANVSGQEAIEFIIELLLDWLNMETTIEAMNKSGSREHYLRTYRWIRWEAEKVWFMADKDHTQDKTMGIKYAGMLFANLIDYMKYHHFDVVPLWRNLKCMDIERQFNRVATNGDIIKILDKVKGNRHYMIETQNFEKKNILGGK</sequence>
<reference evidence="1 2" key="1">
    <citation type="submission" date="2019-04" db="EMBL/GenBank/DDBJ databases">
        <title>Genome sequencing of Clostridium botulinum Groups I-IV and Clostridium butyricum.</title>
        <authorList>
            <person name="Brunt J."/>
            <person name="Van Vliet A.H.M."/>
            <person name="Stringer S.C."/>
            <person name="Carter A.T."/>
            <person name="Peck M.W."/>
        </authorList>
    </citation>
    <scope>NUCLEOTIDE SEQUENCE [LARGE SCALE GENOMIC DNA]</scope>
    <source>
        <strain evidence="1 2">IFR 18/054</strain>
    </source>
</reference>
<organism evidence="1 2">
    <name type="scientific">Clostridium botulinum</name>
    <dbReference type="NCBI Taxonomy" id="1491"/>
    <lineage>
        <taxon>Bacteria</taxon>
        <taxon>Bacillati</taxon>
        <taxon>Bacillota</taxon>
        <taxon>Clostridia</taxon>
        <taxon>Eubacteriales</taxon>
        <taxon>Clostridiaceae</taxon>
        <taxon>Clostridium</taxon>
    </lineage>
</organism>
<evidence type="ECO:0000313" key="2">
    <source>
        <dbReference type="Proteomes" id="UP000472521"/>
    </source>
</evidence>
<dbReference type="EMBL" id="SWND01000007">
    <property type="protein sequence ID" value="NFF02696.1"/>
    <property type="molecule type" value="Genomic_DNA"/>
</dbReference>
<gene>
    <name evidence="1" type="ORF">FCV25_13165</name>
</gene>
<dbReference type="AlphaFoldDB" id="A0A6B4TKT6"/>
<protein>
    <submittedName>
        <fullName evidence="1">Uncharacterized protein</fullName>
    </submittedName>
</protein>
<dbReference type="Proteomes" id="UP000472521">
    <property type="component" value="Unassembled WGS sequence"/>
</dbReference>